<dbReference type="InParanoid" id="B8C7E2"/>
<evidence type="ECO:0000313" key="8">
    <source>
        <dbReference type="Proteomes" id="UP000001449"/>
    </source>
</evidence>
<evidence type="ECO:0000256" key="1">
    <source>
        <dbReference type="ARBA" id="ARBA00004141"/>
    </source>
</evidence>
<dbReference type="PANTHER" id="PTHR11266">
    <property type="entry name" value="PEROXISOMAL MEMBRANE PROTEIN 2, PXMP2 MPV17"/>
    <property type="match status" value="1"/>
</dbReference>
<gene>
    <name evidence="7" type="ORF">THAPSDRAFT_7743</name>
</gene>
<evidence type="ECO:0000256" key="3">
    <source>
        <dbReference type="ARBA" id="ARBA00022692"/>
    </source>
</evidence>
<dbReference type="RefSeq" id="XP_002291879.1">
    <property type="nucleotide sequence ID" value="XM_002291843.1"/>
</dbReference>
<dbReference type="KEGG" id="tps:THAPSDRAFT_7743"/>
<keyword evidence="4" id="KW-1133">Transmembrane helix</keyword>
<dbReference type="GeneID" id="7452882"/>
<protein>
    <submittedName>
        <fullName evidence="7">Uncharacterized protein</fullName>
    </submittedName>
</protein>
<accession>B8C7E2</accession>
<reference evidence="7 8" key="1">
    <citation type="journal article" date="2004" name="Science">
        <title>The genome of the diatom Thalassiosira pseudonana: ecology, evolution, and metabolism.</title>
        <authorList>
            <person name="Armbrust E.V."/>
            <person name="Berges J.A."/>
            <person name="Bowler C."/>
            <person name="Green B.R."/>
            <person name="Martinez D."/>
            <person name="Putnam N.H."/>
            <person name="Zhou S."/>
            <person name="Allen A.E."/>
            <person name="Apt K.E."/>
            <person name="Bechner M."/>
            <person name="Brzezinski M.A."/>
            <person name="Chaal B.K."/>
            <person name="Chiovitti A."/>
            <person name="Davis A.K."/>
            <person name="Demarest M.S."/>
            <person name="Detter J.C."/>
            <person name="Glavina T."/>
            <person name="Goodstein D."/>
            <person name="Hadi M.Z."/>
            <person name="Hellsten U."/>
            <person name="Hildebrand M."/>
            <person name="Jenkins B.D."/>
            <person name="Jurka J."/>
            <person name="Kapitonov V.V."/>
            <person name="Kroger N."/>
            <person name="Lau W.W."/>
            <person name="Lane T.W."/>
            <person name="Larimer F.W."/>
            <person name="Lippmeier J.C."/>
            <person name="Lucas S."/>
            <person name="Medina M."/>
            <person name="Montsant A."/>
            <person name="Obornik M."/>
            <person name="Parker M.S."/>
            <person name="Palenik B."/>
            <person name="Pazour G.J."/>
            <person name="Richardson P.M."/>
            <person name="Rynearson T.A."/>
            <person name="Saito M.A."/>
            <person name="Schwartz D.C."/>
            <person name="Thamatrakoln K."/>
            <person name="Valentin K."/>
            <person name="Vardi A."/>
            <person name="Wilkerson F.P."/>
            <person name="Rokhsar D.S."/>
        </authorList>
    </citation>
    <scope>NUCLEOTIDE SEQUENCE [LARGE SCALE GENOMIC DNA]</scope>
    <source>
        <strain evidence="7 8">CCMP1335</strain>
    </source>
</reference>
<dbReference type="InterPro" id="IPR007248">
    <property type="entry name" value="Mpv17_PMP22"/>
</dbReference>
<keyword evidence="3" id="KW-0812">Transmembrane</keyword>
<keyword evidence="8" id="KW-1185">Reference proteome</keyword>
<dbReference type="PANTHER" id="PTHR11266:SF121">
    <property type="entry name" value="OS09G0315000 PROTEIN"/>
    <property type="match status" value="1"/>
</dbReference>
<organism evidence="7 8">
    <name type="scientific">Thalassiosira pseudonana</name>
    <name type="common">Marine diatom</name>
    <name type="synonym">Cyclotella nana</name>
    <dbReference type="NCBI Taxonomy" id="35128"/>
    <lineage>
        <taxon>Eukaryota</taxon>
        <taxon>Sar</taxon>
        <taxon>Stramenopiles</taxon>
        <taxon>Ochrophyta</taxon>
        <taxon>Bacillariophyta</taxon>
        <taxon>Coscinodiscophyceae</taxon>
        <taxon>Thalassiosirophycidae</taxon>
        <taxon>Thalassiosirales</taxon>
        <taxon>Thalassiosiraceae</taxon>
        <taxon>Thalassiosira</taxon>
    </lineage>
</organism>
<comment type="subcellular location">
    <subcellularLocation>
        <location evidence="1">Membrane</location>
        <topology evidence="1">Multi-pass membrane protein</topology>
    </subcellularLocation>
</comment>
<dbReference type="AlphaFoldDB" id="B8C7E2"/>
<name>B8C7E2_THAPS</name>
<evidence type="ECO:0000256" key="6">
    <source>
        <dbReference type="RuleBase" id="RU363053"/>
    </source>
</evidence>
<dbReference type="Proteomes" id="UP000001449">
    <property type="component" value="Chromosome 8"/>
</dbReference>
<dbReference type="GO" id="GO:0005737">
    <property type="term" value="C:cytoplasm"/>
    <property type="evidence" value="ECO:0000318"/>
    <property type="project" value="GO_Central"/>
</dbReference>
<dbReference type="PaxDb" id="35128-Thaps7743"/>
<dbReference type="HOGENOM" id="CLU_1374716_0_0_1"/>
<evidence type="ECO:0000313" key="7">
    <source>
        <dbReference type="EMBL" id="EED90730.1"/>
    </source>
</evidence>
<evidence type="ECO:0000256" key="4">
    <source>
        <dbReference type="ARBA" id="ARBA00022989"/>
    </source>
</evidence>
<evidence type="ECO:0000256" key="5">
    <source>
        <dbReference type="ARBA" id="ARBA00023136"/>
    </source>
</evidence>
<reference evidence="7 8" key="2">
    <citation type="journal article" date="2008" name="Nature">
        <title>The Phaeodactylum genome reveals the evolutionary history of diatom genomes.</title>
        <authorList>
            <person name="Bowler C."/>
            <person name="Allen A.E."/>
            <person name="Badger J.H."/>
            <person name="Grimwood J."/>
            <person name="Jabbari K."/>
            <person name="Kuo A."/>
            <person name="Maheswari U."/>
            <person name="Martens C."/>
            <person name="Maumus F."/>
            <person name="Otillar R.P."/>
            <person name="Rayko E."/>
            <person name="Salamov A."/>
            <person name="Vandepoele K."/>
            <person name="Beszteri B."/>
            <person name="Gruber A."/>
            <person name="Heijde M."/>
            <person name="Katinka M."/>
            <person name="Mock T."/>
            <person name="Valentin K."/>
            <person name="Verret F."/>
            <person name="Berges J.A."/>
            <person name="Brownlee C."/>
            <person name="Cadoret J.P."/>
            <person name="Chiovitti A."/>
            <person name="Choi C.J."/>
            <person name="Coesel S."/>
            <person name="De Martino A."/>
            <person name="Detter J.C."/>
            <person name="Durkin C."/>
            <person name="Falciatore A."/>
            <person name="Fournet J."/>
            <person name="Haruta M."/>
            <person name="Huysman M.J."/>
            <person name="Jenkins B.D."/>
            <person name="Jiroutova K."/>
            <person name="Jorgensen R.E."/>
            <person name="Joubert Y."/>
            <person name="Kaplan A."/>
            <person name="Kroger N."/>
            <person name="Kroth P.G."/>
            <person name="La Roche J."/>
            <person name="Lindquist E."/>
            <person name="Lommer M."/>
            <person name="Martin-Jezequel V."/>
            <person name="Lopez P.J."/>
            <person name="Lucas S."/>
            <person name="Mangogna M."/>
            <person name="McGinnis K."/>
            <person name="Medlin L.K."/>
            <person name="Montsant A."/>
            <person name="Oudot-Le Secq M.P."/>
            <person name="Napoli C."/>
            <person name="Obornik M."/>
            <person name="Parker M.S."/>
            <person name="Petit J.L."/>
            <person name="Porcel B.M."/>
            <person name="Poulsen N."/>
            <person name="Robison M."/>
            <person name="Rychlewski L."/>
            <person name="Rynearson T.A."/>
            <person name="Schmutz J."/>
            <person name="Shapiro H."/>
            <person name="Siaut M."/>
            <person name="Stanley M."/>
            <person name="Sussman M.R."/>
            <person name="Taylor A.R."/>
            <person name="Vardi A."/>
            <person name="von Dassow P."/>
            <person name="Vyverman W."/>
            <person name="Willis A."/>
            <person name="Wyrwicz L.S."/>
            <person name="Rokhsar D.S."/>
            <person name="Weissenbach J."/>
            <person name="Armbrust E.V."/>
            <person name="Green B.R."/>
            <person name="Van de Peer Y."/>
            <person name="Grigoriev I.V."/>
        </authorList>
    </citation>
    <scope>NUCLEOTIDE SEQUENCE [LARGE SCALE GENOMIC DNA]</scope>
    <source>
        <strain evidence="7 8">CCMP1335</strain>
    </source>
</reference>
<keyword evidence="5" id="KW-0472">Membrane</keyword>
<comment type="similarity">
    <text evidence="2 6">Belongs to the peroxisomal membrane protein PXMP2/4 family.</text>
</comment>
<dbReference type="GO" id="GO:0016020">
    <property type="term" value="C:membrane"/>
    <property type="evidence" value="ECO:0007669"/>
    <property type="project" value="UniProtKB-SubCell"/>
</dbReference>
<proteinExistence type="inferred from homology"/>
<dbReference type="EMBL" id="CM000644">
    <property type="protein sequence ID" value="EED90730.1"/>
    <property type="molecule type" value="Genomic_DNA"/>
</dbReference>
<sequence>MLVEHPLPTKSLTSGILCGISDALAQYRDVSRQEFNYGRWIRFASKGCVGGIIWSFWYDNLDSFLNVDSDFNVYKVSGVIGDGGADATTATVTLQKANYQWIQLHTAIVTTTLSILLEQFLWCPIVYSGWELPVSTLLNGGDFSTIKKEVSSKVGDLLIMNAKVWTFANVIIYNCPVAFRPPLAKYRIGRGSRLRESGR</sequence>
<evidence type="ECO:0000256" key="2">
    <source>
        <dbReference type="ARBA" id="ARBA00006824"/>
    </source>
</evidence>